<dbReference type="InterPro" id="IPR011008">
    <property type="entry name" value="Dimeric_a/b-barrel"/>
</dbReference>
<gene>
    <name evidence="2" type="ORF">DF185_03420</name>
</gene>
<dbReference type="Gene3D" id="3.30.70.100">
    <property type="match status" value="1"/>
</dbReference>
<proteinExistence type="predicted"/>
<dbReference type="PROSITE" id="PS51725">
    <property type="entry name" value="ABM"/>
    <property type="match status" value="1"/>
</dbReference>
<dbReference type="PANTHER" id="PTHR33336:SF15">
    <property type="entry name" value="ABM DOMAIN-CONTAINING PROTEIN"/>
    <property type="match status" value="1"/>
</dbReference>
<dbReference type="OrthoDB" id="287932at2"/>
<dbReference type="Proteomes" id="UP000248079">
    <property type="component" value="Unassembled WGS sequence"/>
</dbReference>
<keyword evidence="2" id="KW-0503">Monooxygenase</keyword>
<feature type="domain" description="ABM" evidence="1">
    <location>
        <begin position="2"/>
        <end position="90"/>
    </location>
</feature>
<dbReference type="RefSeq" id="WP_110359303.1">
    <property type="nucleotide sequence ID" value="NZ_QFLI01000001.1"/>
</dbReference>
<sequence length="95" mass="11192">MIEAVSKLFAKEDKIEDLISVFKEMVEPTKKEKGYILYEMYQDKDNPSVLIVLEQWESKEDFDAHCSSEHFYRIVPQMLACMDKESEVNICHRVA</sequence>
<evidence type="ECO:0000259" key="1">
    <source>
        <dbReference type="PROSITE" id="PS51725"/>
    </source>
</evidence>
<dbReference type="SUPFAM" id="SSF54909">
    <property type="entry name" value="Dimeric alpha+beta barrel"/>
    <property type="match status" value="1"/>
</dbReference>
<dbReference type="InterPro" id="IPR050744">
    <property type="entry name" value="AI-2_Isomerase_LsrG"/>
</dbReference>
<accession>A0A2V4A3Q3</accession>
<evidence type="ECO:0000313" key="2">
    <source>
        <dbReference type="EMBL" id="PXY03148.1"/>
    </source>
</evidence>
<keyword evidence="2" id="KW-0560">Oxidoreductase</keyword>
<dbReference type="AlphaFoldDB" id="A0A2V4A3Q3"/>
<reference evidence="2 3" key="1">
    <citation type="submission" date="2018-05" db="EMBL/GenBank/DDBJ databases">
        <title>Marinifilum breve JC075T sp. nov., a marine bacterium isolated from Yongle Blue Hole in the South China Sea.</title>
        <authorList>
            <person name="Fu T."/>
        </authorList>
    </citation>
    <scope>NUCLEOTIDE SEQUENCE [LARGE SCALE GENOMIC DNA]</scope>
    <source>
        <strain evidence="2 3">JC075</strain>
    </source>
</reference>
<organism evidence="2 3">
    <name type="scientific">Marinifilum breve</name>
    <dbReference type="NCBI Taxonomy" id="2184082"/>
    <lineage>
        <taxon>Bacteria</taxon>
        <taxon>Pseudomonadati</taxon>
        <taxon>Bacteroidota</taxon>
        <taxon>Bacteroidia</taxon>
        <taxon>Marinilabiliales</taxon>
        <taxon>Marinifilaceae</taxon>
    </lineage>
</organism>
<dbReference type="EMBL" id="QFLI01000001">
    <property type="protein sequence ID" value="PXY03148.1"/>
    <property type="molecule type" value="Genomic_DNA"/>
</dbReference>
<dbReference type="Pfam" id="PF03992">
    <property type="entry name" value="ABM"/>
    <property type="match status" value="1"/>
</dbReference>
<evidence type="ECO:0000313" key="3">
    <source>
        <dbReference type="Proteomes" id="UP000248079"/>
    </source>
</evidence>
<name>A0A2V4A3Q3_9BACT</name>
<dbReference type="PANTHER" id="PTHR33336">
    <property type="entry name" value="QUINOL MONOOXYGENASE YGIN-RELATED"/>
    <property type="match status" value="1"/>
</dbReference>
<dbReference type="InterPro" id="IPR007138">
    <property type="entry name" value="ABM_dom"/>
</dbReference>
<protein>
    <submittedName>
        <fullName evidence="2">Antibiotic biosynthesis monooxygenase</fullName>
    </submittedName>
</protein>
<dbReference type="GO" id="GO:0004497">
    <property type="term" value="F:monooxygenase activity"/>
    <property type="evidence" value="ECO:0007669"/>
    <property type="project" value="UniProtKB-KW"/>
</dbReference>
<keyword evidence="3" id="KW-1185">Reference proteome</keyword>
<comment type="caution">
    <text evidence="2">The sequence shown here is derived from an EMBL/GenBank/DDBJ whole genome shotgun (WGS) entry which is preliminary data.</text>
</comment>